<accession>A0ABQ8SG53</accession>
<name>A0ABQ8SG53_PERAM</name>
<sequence>MAGLCEGGNEPRFKMCHGSLYVVTWLVDEPKEFNLPTLPQRCITYLPEKLPTKYGVHLEECKMDNRDDLELNGLHQLLVYTNDVTMLGENPQTVTENTGILLEASKGMGLEVNPEKVLLYGCETWTLTLREEQSVFENKVLRKIFGSKRDEVAGEWRKLYIAELHAFYSTPDIIRNIKSRRLRWAGHIARMDESRNAYRVLVGRPEGKRSLERPRRRWEDYIKMDLRDVGYDGRGWINLAQDKD</sequence>
<evidence type="ECO:0000313" key="2">
    <source>
        <dbReference type="Proteomes" id="UP001148838"/>
    </source>
</evidence>
<dbReference type="EMBL" id="JAJSOF020000027">
    <property type="protein sequence ID" value="KAJ4433090.1"/>
    <property type="molecule type" value="Genomic_DNA"/>
</dbReference>
<comment type="caution">
    <text evidence="1">The sequence shown here is derived from an EMBL/GenBank/DDBJ whole genome shotgun (WGS) entry which is preliminary data.</text>
</comment>
<dbReference type="PANTHER" id="PTHR47027">
    <property type="entry name" value="REVERSE TRANSCRIPTASE DOMAIN-CONTAINING PROTEIN"/>
    <property type="match status" value="1"/>
</dbReference>
<dbReference type="Proteomes" id="UP001148838">
    <property type="component" value="Unassembled WGS sequence"/>
</dbReference>
<reference evidence="1 2" key="1">
    <citation type="journal article" date="2022" name="Allergy">
        <title>Genome assembly and annotation of Periplaneta americana reveal a comprehensive cockroach allergen profile.</title>
        <authorList>
            <person name="Wang L."/>
            <person name="Xiong Q."/>
            <person name="Saelim N."/>
            <person name="Wang L."/>
            <person name="Nong W."/>
            <person name="Wan A.T."/>
            <person name="Shi M."/>
            <person name="Liu X."/>
            <person name="Cao Q."/>
            <person name="Hui J.H.L."/>
            <person name="Sookrung N."/>
            <person name="Leung T.F."/>
            <person name="Tungtrongchitr A."/>
            <person name="Tsui S.K.W."/>
        </authorList>
    </citation>
    <scope>NUCLEOTIDE SEQUENCE [LARGE SCALE GENOMIC DNA]</scope>
    <source>
        <strain evidence="1">PWHHKU_190912</strain>
    </source>
</reference>
<evidence type="ECO:0008006" key="3">
    <source>
        <dbReference type="Google" id="ProtNLM"/>
    </source>
</evidence>
<proteinExistence type="predicted"/>
<keyword evidence="2" id="KW-1185">Reference proteome</keyword>
<evidence type="ECO:0000313" key="1">
    <source>
        <dbReference type="EMBL" id="KAJ4433090.1"/>
    </source>
</evidence>
<gene>
    <name evidence="1" type="ORF">ANN_15347</name>
</gene>
<organism evidence="1 2">
    <name type="scientific">Periplaneta americana</name>
    <name type="common">American cockroach</name>
    <name type="synonym">Blatta americana</name>
    <dbReference type="NCBI Taxonomy" id="6978"/>
    <lineage>
        <taxon>Eukaryota</taxon>
        <taxon>Metazoa</taxon>
        <taxon>Ecdysozoa</taxon>
        <taxon>Arthropoda</taxon>
        <taxon>Hexapoda</taxon>
        <taxon>Insecta</taxon>
        <taxon>Pterygota</taxon>
        <taxon>Neoptera</taxon>
        <taxon>Polyneoptera</taxon>
        <taxon>Dictyoptera</taxon>
        <taxon>Blattodea</taxon>
        <taxon>Blattoidea</taxon>
        <taxon>Blattidae</taxon>
        <taxon>Blattinae</taxon>
        <taxon>Periplaneta</taxon>
    </lineage>
</organism>
<protein>
    <recommendedName>
        <fullName evidence="3">Reverse transcriptase domain-containing protein</fullName>
    </recommendedName>
</protein>
<dbReference type="PANTHER" id="PTHR47027:SF20">
    <property type="entry name" value="REVERSE TRANSCRIPTASE-LIKE PROTEIN WITH RNA-DIRECTED DNA POLYMERASE DOMAIN"/>
    <property type="match status" value="1"/>
</dbReference>